<feature type="compositionally biased region" description="Basic and acidic residues" evidence="1">
    <location>
        <begin position="19"/>
        <end position="36"/>
    </location>
</feature>
<comment type="caution">
    <text evidence="2">The sequence shown here is derived from an EMBL/GenBank/DDBJ whole genome shotgun (WGS) entry which is preliminary data.</text>
</comment>
<dbReference type="AlphaFoldDB" id="A0AAN9SEW9"/>
<evidence type="ECO:0000313" key="3">
    <source>
        <dbReference type="Proteomes" id="UP001386955"/>
    </source>
</evidence>
<proteinExistence type="predicted"/>
<accession>A0AAN9SEW9</accession>
<keyword evidence="3" id="KW-1185">Reference proteome</keyword>
<dbReference type="EMBL" id="JAYMYS010000004">
    <property type="protein sequence ID" value="KAK7395071.1"/>
    <property type="molecule type" value="Genomic_DNA"/>
</dbReference>
<dbReference type="Proteomes" id="UP001386955">
    <property type="component" value="Unassembled WGS sequence"/>
</dbReference>
<dbReference type="PANTHER" id="PTHR31197:SF2">
    <property type="entry name" value="C2H2-TYPE DOMAIN-CONTAINING PROTEIN"/>
    <property type="match status" value="1"/>
</dbReference>
<name>A0AAN9SEW9_PSOTE</name>
<gene>
    <name evidence="2" type="ORF">VNO78_15613</name>
</gene>
<sequence length="296" mass="33320">MEECGTNVESWVAPLNSEEGSKREEDVEEKEEKVEDAGGGGLINNFISTLVTPLSPSNEKATQHQSVDAGEGGGLVSKMVSNFFHQSEGVVEIMPGEKSKRFKTQNGGIIHNIMARRVHPTSCPSNIEPTRERSWKHFERQREYGDIMSAIQSAMPGAILVGDYVLEDVEVVQQSTTRGDLRQRSARYTMHELIQVVFTRLPEIKVNDREPDFESDMDNGDDEGTLMELDYDVRYAIDIFHFLCYLLNVISIVKSYGSTSHTPNEDVQIFALVFINFGIELSVDEIGKIKIEKERI</sequence>
<evidence type="ECO:0000256" key="1">
    <source>
        <dbReference type="SAM" id="MobiDB-lite"/>
    </source>
</evidence>
<dbReference type="PANTHER" id="PTHR31197">
    <property type="entry name" value="OS01G0612600 PROTEIN"/>
    <property type="match status" value="1"/>
</dbReference>
<dbReference type="Pfam" id="PF07800">
    <property type="entry name" value="DUF1644"/>
    <property type="match status" value="1"/>
</dbReference>
<dbReference type="InterPro" id="IPR012866">
    <property type="entry name" value="DUF1644"/>
</dbReference>
<reference evidence="2 3" key="1">
    <citation type="submission" date="2024-01" db="EMBL/GenBank/DDBJ databases">
        <title>The genomes of 5 underutilized Papilionoideae crops provide insights into root nodulation and disease resistanc.</title>
        <authorList>
            <person name="Jiang F."/>
        </authorList>
    </citation>
    <scope>NUCLEOTIDE SEQUENCE [LARGE SCALE GENOMIC DNA]</scope>
    <source>
        <strain evidence="2">DUOXIRENSHENG_FW03</strain>
        <tissue evidence="2">Leaves</tissue>
    </source>
</reference>
<feature type="region of interest" description="Disordered" evidence="1">
    <location>
        <begin position="1"/>
        <end position="42"/>
    </location>
</feature>
<organism evidence="2 3">
    <name type="scientific">Psophocarpus tetragonolobus</name>
    <name type="common">Winged bean</name>
    <name type="synonym">Dolichos tetragonolobus</name>
    <dbReference type="NCBI Taxonomy" id="3891"/>
    <lineage>
        <taxon>Eukaryota</taxon>
        <taxon>Viridiplantae</taxon>
        <taxon>Streptophyta</taxon>
        <taxon>Embryophyta</taxon>
        <taxon>Tracheophyta</taxon>
        <taxon>Spermatophyta</taxon>
        <taxon>Magnoliopsida</taxon>
        <taxon>eudicotyledons</taxon>
        <taxon>Gunneridae</taxon>
        <taxon>Pentapetalae</taxon>
        <taxon>rosids</taxon>
        <taxon>fabids</taxon>
        <taxon>Fabales</taxon>
        <taxon>Fabaceae</taxon>
        <taxon>Papilionoideae</taxon>
        <taxon>50 kb inversion clade</taxon>
        <taxon>NPAAA clade</taxon>
        <taxon>indigoferoid/millettioid clade</taxon>
        <taxon>Phaseoleae</taxon>
        <taxon>Psophocarpus</taxon>
    </lineage>
</organism>
<protein>
    <submittedName>
        <fullName evidence="2">Uncharacterized protein</fullName>
    </submittedName>
</protein>
<evidence type="ECO:0000313" key="2">
    <source>
        <dbReference type="EMBL" id="KAK7395071.1"/>
    </source>
</evidence>